<name>A0A2A2D3Y5_9ACTN</name>
<keyword evidence="5" id="KW-1185">Reference proteome</keyword>
<keyword evidence="1" id="KW-0812">Transmembrane</keyword>
<dbReference type="InterPro" id="IPR023346">
    <property type="entry name" value="Lysozyme-like_dom_sf"/>
</dbReference>
<dbReference type="Proteomes" id="UP000218944">
    <property type="component" value="Unassembled WGS sequence"/>
</dbReference>
<evidence type="ECO:0000313" key="5">
    <source>
        <dbReference type="Proteomes" id="UP000218944"/>
    </source>
</evidence>
<keyword evidence="1" id="KW-0472">Membrane</keyword>
<dbReference type="Gene3D" id="1.10.530.10">
    <property type="match status" value="1"/>
</dbReference>
<reference evidence="4 5" key="1">
    <citation type="submission" date="2017-08" db="EMBL/GenBank/DDBJ databases">
        <title>Genome sequence of Streptomyces albireticuli NRRL B-1670.</title>
        <authorList>
            <person name="Graham D.E."/>
            <person name="Mahan K.M."/>
            <person name="Klingeman D.M."/>
            <person name="Hettich R.L."/>
            <person name="Parry R.J."/>
            <person name="Spain J.C."/>
        </authorList>
    </citation>
    <scope>NUCLEOTIDE SEQUENCE [LARGE SCALE GENOMIC DNA]</scope>
    <source>
        <strain evidence="4 5">NRRL B-1670</strain>
    </source>
</reference>
<evidence type="ECO:0000259" key="2">
    <source>
        <dbReference type="Pfam" id="PF01464"/>
    </source>
</evidence>
<dbReference type="InterPro" id="IPR008258">
    <property type="entry name" value="Transglycosylase_SLT_dom_1"/>
</dbReference>
<comment type="caution">
    <text evidence="4">The sequence shown here is derived from an EMBL/GenBank/DDBJ whole genome shotgun (WGS) entry which is preliminary data.</text>
</comment>
<dbReference type="CDD" id="cd13402">
    <property type="entry name" value="LT_TF-like"/>
    <property type="match status" value="1"/>
</dbReference>
<keyword evidence="1" id="KW-1133">Transmembrane helix</keyword>
<feature type="transmembrane region" description="Helical" evidence="1">
    <location>
        <begin position="465"/>
        <end position="483"/>
    </location>
</feature>
<feature type="domain" description="Phage tail tape measure protein" evidence="3">
    <location>
        <begin position="110"/>
        <end position="305"/>
    </location>
</feature>
<feature type="transmembrane region" description="Helical" evidence="1">
    <location>
        <begin position="634"/>
        <end position="655"/>
    </location>
</feature>
<dbReference type="Pfam" id="PF10145">
    <property type="entry name" value="PhageMin_Tail"/>
    <property type="match status" value="1"/>
</dbReference>
<dbReference type="EMBL" id="NSJV01000486">
    <property type="protein sequence ID" value="PAU46167.1"/>
    <property type="molecule type" value="Genomic_DNA"/>
</dbReference>
<gene>
    <name evidence="4" type="ORF">CK936_25560</name>
</gene>
<organism evidence="4 5">
    <name type="scientific">Streptomyces albireticuli</name>
    <dbReference type="NCBI Taxonomy" id="1940"/>
    <lineage>
        <taxon>Bacteria</taxon>
        <taxon>Bacillati</taxon>
        <taxon>Actinomycetota</taxon>
        <taxon>Actinomycetes</taxon>
        <taxon>Kitasatosporales</taxon>
        <taxon>Streptomycetaceae</taxon>
        <taxon>Streptomyces</taxon>
    </lineage>
</organism>
<dbReference type="InterPro" id="IPR010090">
    <property type="entry name" value="Phage_tape_meas"/>
</dbReference>
<evidence type="ECO:0000259" key="3">
    <source>
        <dbReference type="Pfam" id="PF10145"/>
    </source>
</evidence>
<evidence type="ECO:0000256" key="1">
    <source>
        <dbReference type="SAM" id="Phobius"/>
    </source>
</evidence>
<dbReference type="RefSeq" id="WP_095583329.1">
    <property type="nucleotide sequence ID" value="NZ_JAJQQS010000026.1"/>
</dbReference>
<evidence type="ECO:0000313" key="4">
    <source>
        <dbReference type="EMBL" id="PAU46167.1"/>
    </source>
</evidence>
<dbReference type="AlphaFoldDB" id="A0A2A2D3Y5"/>
<protein>
    <submittedName>
        <fullName evidence="4">Uncharacterized protein</fullName>
    </submittedName>
</protein>
<dbReference type="PANTHER" id="PTHR21525">
    <property type="entry name" value="MOTILE SPERM PROTEIN"/>
    <property type="match status" value="1"/>
</dbReference>
<feature type="domain" description="Transglycosylase SLT" evidence="2">
    <location>
        <begin position="965"/>
        <end position="1049"/>
    </location>
</feature>
<dbReference type="PANTHER" id="PTHR21525:SF9">
    <property type="entry name" value="CHANNEL_COLICIN DOMAIN-CONTAINING PROTEIN"/>
    <property type="match status" value="1"/>
</dbReference>
<feature type="transmembrane region" description="Helical" evidence="1">
    <location>
        <begin position="400"/>
        <end position="419"/>
    </location>
</feature>
<accession>A0A2A2D3Y5</accession>
<feature type="transmembrane region" description="Helical" evidence="1">
    <location>
        <begin position="604"/>
        <end position="622"/>
    </location>
</feature>
<feature type="transmembrane region" description="Helical" evidence="1">
    <location>
        <begin position="541"/>
        <end position="568"/>
    </location>
</feature>
<dbReference type="SUPFAM" id="SSF53955">
    <property type="entry name" value="Lysozyme-like"/>
    <property type="match status" value="1"/>
</dbReference>
<proteinExistence type="predicted"/>
<sequence>MANVGYASLQIIPSVRGIGDELRRQLVGPAGDAGEEAGQEAGTGLRDKIKQGAAAAGVAAGALIVAGLHEALEQASITGLLQAQLGATGPQAAKYGKVAGQLYSKGITESFEQGAEAIRAIVNAGLVPPDATNKQLESIAAKMSDVSTTFGTDMSMQTQAVSALLKNGLAPSAEGALDIITTGMQKLGPNAEDLLETFQEYPVQLRKLGLDAQTSLGLFRQGLQGGARDTDIIADAFKEFSIRAIDMSKGSREAYEALGLNAEQMEAQISKGGEGARAGLQTVLDKLRAMTDPVEQNAAAVGLFGTQAEDLGAALFALDPGKATAGLGKLGGAAAQLGKDLHSGPAHELEVFTRTLKQGFVDFLGGQILPVLVSGTSALISGLKGVAAGGSAFVGWLRDMGTWLIPLGIAVGGLTLALTAQATATAGVTAVFAVYRAVILAWTVIQNGATVAMGAFNLVMNANPIILVITAVVALGAAVVVAFQRVGWFRAGIMAAWAGIKTAASVTWNTVLKPALAGIQTGLQAVGDAAVWLWSTVLSPVFSAIGLAARVLLAIVVVAVLTPIYLALKFLGALAMWLWTVAIRPAFQGIAAAAMWMWTTAIRPAFQGIAAVAMWLWTNAFKPAIDSIVGKIRLLALTATWLWNNVIVPVFQGIAAEISRWWSRVSATFNTVRTYLTGTLATAFRWLLDNVIRPVWNGITSVISSTWRNGISPVFELLKRGVRAVGDSFNSGAGYIGRVWSTIKDKTKGPVQFVVDVVYNNGIRNVWNAVAKLLSLGKLDTVKFARGGRTHGGVPGRDSIPALMMADEYVIKRDSARSVGFGTLDYINRYGALPGFAGGGPVQRFADGGIVDDIWGGLTGAAKTIGGWTGQAWDLITDPSEIWDKMISPVRRKISSIGGSPWARGMAQLPTRMIKGLKDKVVSTAKGLLDFGGGSANIGGSGVQRWSGVVLQALKMVGQPASLLQTVLRRMNQESGGNPRAINLWDSNAKAGDPSRGLMQTIGSTFAAYAGPLRSRGIYDPLANIYASMRYALARYGSLASAYNRPGGYDNGGWLMPGQLGYNGLRTPEAILTPSQWQALSTAATSGVGDLHVQVYVGDREITDIARAEVRRSNGELVQTLRAGRR</sequence>
<dbReference type="Pfam" id="PF01464">
    <property type="entry name" value="SLT"/>
    <property type="match status" value="1"/>
</dbReference>